<evidence type="ECO:0000256" key="3">
    <source>
        <dbReference type="ARBA" id="ARBA00022475"/>
    </source>
</evidence>
<comment type="subcellular location">
    <subcellularLocation>
        <location evidence="1">Cell membrane</location>
    </subcellularLocation>
</comment>
<feature type="domain" description="ABC-type glycine betaine transport system substrate-binding" evidence="5">
    <location>
        <begin position="40"/>
        <end position="187"/>
    </location>
</feature>
<dbReference type="Gene3D" id="3.10.105.10">
    <property type="entry name" value="Dipeptide-binding Protein, Domain 3"/>
    <property type="match status" value="1"/>
</dbReference>
<evidence type="ECO:0000256" key="4">
    <source>
        <dbReference type="ARBA" id="ARBA00023136"/>
    </source>
</evidence>
<evidence type="ECO:0000313" key="6">
    <source>
        <dbReference type="EMBL" id="KRN99155.1"/>
    </source>
</evidence>
<dbReference type="Pfam" id="PF04069">
    <property type="entry name" value="OpuAC"/>
    <property type="match status" value="2"/>
</dbReference>
<proteinExistence type="predicted"/>
<reference evidence="6 7" key="1">
    <citation type="journal article" date="2015" name="Genome Announc.">
        <title>Expanding the biotechnology potential of lactobacilli through comparative genomics of 213 strains and associated genera.</title>
        <authorList>
            <person name="Sun Z."/>
            <person name="Harris H.M."/>
            <person name="McCann A."/>
            <person name="Guo C."/>
            <person name="Argimon S."/>
            <person name="Zhang W."/>
            <person name="Yang X."/>
            <person name="Jeffery I.B."/>
            <person name="Cooney J.C."/>
            <person name="Kagawa T.F."/>
            <person name="Liu W."/>
            <person name="Song Y."/>
            <person name="Salvetti E."/>
            <person name="Wrobel A."/>
            <person name="Rasinkangas P."/>
            <person name="Parkhill J."/>
            <person name="Rea M.C."/>
            <person name="O'Sullivan O."/>
            <person name="Ritari J."/>
            <person name="Douillard F.P."/>
            <person name="Paul Ross R."/>
            <person name="Yang R."/>
            <person name="Briner A.E."/>
            <person name="Felis G.E."/>
            <person name="de Vos W.M."/>
            <person name="Barrangou R."/>
            <person name="Klaenhammer T.R."/>
            <person name="Caufield P.W."/>
            <person name="Cui Y."/>
            <person name="Zhang H."/>
            <person name="O'Toole P.W."/>
        </authorList>
    </citation>
    <scope>NUCLEOTIDE SEQUENCE [LARGE SCALE GENOMIC DNA]</scope>
    <source>
        <strain evidence="6 7">NBRC 103219</strain>
    </source>
</reference>
<dbReference type="GO" id="GO:0015226">
    <property type="term" value="F:carnitine transmembrane transporter activity"/>
    <property type="evidence" value="ECO:0007669"/>
    <property type="project" value="TreeGrafter"/>
</dbReference>
<dbReference type="GO" id="GO:0015871">
    <property type="term" value="P:choline transport"/>
    <property type="evidence" value="ECO:0007669"/>
    <property type="project" value="TreeGrafter"/>
</dbReference>
<protein>
    <submittedName>
        <fullName evidence="6">Glycine betaine carnitine abc transporter, substrate binding lipoprotein</fullName>
    </submittedName>
</protein>
<accession>A0A0R2LBF5</accession>
<dbReference type="EMBL" id="JQCN01000034">
    <property type="protein sequence ID" value="KRN99155.1"/>
    <property type="molecule type" value="Genomic_DNA"/>
</dbReference>
<feature type="domain" description="ABC-type glycine betaine transport system substrate-binding" evidence="5">
    <location>
        <begin position="206"/>
        <end position="307"/>
    </location>
</feature>
<keyword evidence="2" id="KW-0813">Transport</keyword>
<dbReference type="InterPro" id="IPR007210">
    <property type="entry name" value="ABC_Gly_betaine_transp_sub-bd"/>
</dbReference>
<dbReference type="GO" id="GO:0005275">
    <property type="term" value="F:amine transmembrane transporter activity"/>
    <property type="evidence" value="ECO:0007669"/>
    <property type="project" value="TreeGrafter"/>
</dbReference>
<evidence type="ECO:0000313" key="7">
    <source>
        <dbReference type="Proteomes" id="UP000051886"/>
    </source>
</evidence>
<dbReference type="AlphaFoldDB" id="A0A0R2LBF5"/>
<keyword evidence="6" id="KW-0449">Lipoprotein</keyword>
<dbReference type="GO" id="GO:0031460">
    <property type="term" value="P:glycine betaine transport"/>
    <property type="evidence" value="ECO:0007669"/>
    <property type="project" value="TreeGrafter"/>
</dbReference>
<comment type="caution">
    <text evidence="6">The sequence shown here is derived from an EMBL/GenBank/DDBJ whole genome shotgun (WGS) entry which is preliminary data.</text>
</comment>
<keyword evidence="3" id="KW-1003">Cell membrane</keyword>
<dbReference type="STRING" id="449659.IV66_GL001643"/>
<evidence type="ECO:0000259" key="5">
    <source>
        <dbReference type="Pfam" id="PF04069"/>
    </source>
</evidence>
<keyword evidence="4" id="KW-0472">Membrane</keyword>
<name>A0A0R2LBF5_9LACO</name>
<gene>
    <name evidence="6" type="ORF">IV66_GL001643</name>
</gene>
<dbReference type="PATRIC" id="fig|449659.4.peg.1676"/>
<evidence type="ECO:0000256" key="2">
    <source>
        <dbReference type="ARBA" id="ARBA00022448"/>
    </source>
</evidence>
<dbReference type="SUPFAM" id="SSF53850">
    <property type="entry name" value="Periplasmic binding protein-like II"/>
    <property type="match status" value="2"/>
</dbReference>
<evidence type="ECO:0000256" key="1">
    <source>
        <dbReference type="ARBA" id="ARBA00004236"/>
    </source>
</evidence>
<dbReference type="PANTHER" id="PTHR47737">
    <property type="entry name" value="GLYCINE BETAINE/PROLINE BETAINE TRANSPORT SYSTEM PERMEASE PROTEIN PROW"/>
    <property type="match status" value="1"/>
</dbReference>
<keyword evidence="7" id="KW-1185">Reference proteome</keyword>
<organism evidence="6 7">
    <name type="scientific">Ligilactobacillus pobuzihii</name>
    <dbReference type="NCBI Taxonomy" id="449659"/>
    <lineage>
        <taxon>Bacteria</taxon>
        <taxon>Bacillati</taxon>
        <taxon>Bacillota</taxon>
        <taxon>Bacilli</taxon>
        <taxon>Lactobacillales</taxon>
        <taxon>Lactobacillaceae</taxon>
        <taxon>Ligilactobacillus</taxon>
    </lineage>
</organism>
<dbReference type="Proteomes" id="UP000051886">
    <property type="component" value="Unassembled WGS sequence"/>
</dbReference>
<dbReference type="GO" id="GO:0043190">
    <property type="term" value="C:ATP-binding cassette (ABC) transporter complex"/>
    <property type="evidence" value="ECO:0007669"/>
    <property type="project" value="InterPro"/>
</dbReference>
<dbReference type="PANTHER" id="PTHR47737:SF1">
    <property type="entry name" value="GLYCINE BETAINE_PROLINE BETAINE TRANSPORT SYSTEM PERMEASE PROTEIN PROW"/>
    <property type="match status" value="1"/>
</dbReference>
<sequence length="308" mass="34347">MFGGIFLKRKTDKILSVVLAALTSLLLVSCSNQQSQKYDPDKSLGSQLNYTVTGIDASSGEMGKAKKMLSAYGLKEKNWQLMPSSTAAMVSTLGKSYANREPIVVTAFQPHWMFAKYDMKWLKDPKNVFGKVQHFSTVARNGLKDDNSGAYKLLQNFHWTISDSYSTMLKINDGMNSDKAAKQYIKKHPKKVQQFLAGVPTGHGEKIKLVYTPYDYERAVTSVVKNLLEQKGYKATTQQLDVSIMWQALASKEVDATLVAQLPVSHGAYAKKYQGQVDEVRVNLPNARIGLAVPTYMKDINSIEDLKN</sequence>
<dbReference type="Gene3D" id="3.40.190.100">
    <property type="entry name" value="Glycine betaine-binding periplasmic protein, domain 2"/>
    <property type="match status" value="1"/>
</dbReference>